<proteinExistence type="predicted"/>
<dbReference type="SMART" id="SM00112">
    <property type="entry name" value="CA"/>
    <property type="match status" value="11"/>
</dbReference>
<protein>
    <recommendedName>
        <fullName evidence="10">Cadherin domain-containing protein</fullName>
    </recommendedName>
</protein>
<accession>A0A1I8P4M8</accession>
<keyword evidence="2 9" id="KW-0812">Transmembrane</keyword>
<name>A0A1I8P4M8_STOCA</name>
<sequence>STLESWQEPHFLNPHTDGIYWTTNNNSTASVQKINVREELSVPYKLAKINYNGTTGMPALGAFDIGDNSLLGARINFTENEWYIIIEKRQDFENPLQRIYFFQIYLKDSVEANSVEQSIFITLENIFDNKPTVTYGPSPCRAEELRSNYLTDCIFTIYDPDGMDRNALRIEVQGEMHSIFKFQVHGETTTHEKQYKLKISEELHYDEKAIYNLDVRVHDANNNTGEIFAILEVIDLPNRDPIWVRPLTTATFNEKTEQMFLLKAIDGDTGINRPICYRLEFEEDYSNVIAVNSTTGVLNVRPIDRDVLHQQIFSFYSCAYKCDNSSWMICNSTILIVQDINDHIPEISLTPQTVQILEGKYITVPLEQFHVDDMDLGSNATYNVFFSNHNQTTMYANAFAMVPNSGYQRTEFSLTVTQADRLDYENENWRSFDLKISAEEIENSEHRNEVTLRIELINWNDERPEFKFDTFEMELYENATKDTELIRIEATDMDINDRVVHSIVGNFDGLTIDPANGLITLSENNVFDYERQSFIMLQIQAKDTLTTAHSQDLHTSFAQLLIKILDINDETPELRMPRFVVNVTENSKPSTLITDKIEARDPDTTARLKFDILWSMSYATKAGQEVDSSMFMKCFVLQTESVTNNLAFGHLKINERFRHKVDYEQYDTIFLTVRVRDVNQEIGENSSLAVLTIRVDDLNDNAPQFVVGTLQEARVVTEMGEILSTIGTIEAFDLDGPGNNEIHFEIKPLGNLTSPGLIHINETTGLLRVADVIQCDIPKIYYLEYVVTLSDGINTSPGKINISIIDINNQVPQIDDFEHQVFIYENATTGQVVGQVRAYDNDRDSPHNTLEYSINSAFTDLHDLFQINTSTGEVKVHLRNGFYLDRDMGVSYHYIPIDIRDNFNFINAVYGPVNQKSTYLNLTLLDVNDNAPVMPDSKLIVFEFSEADKKNTYGKIDLVATDMDEENTPNSQFIYRILSLEPVRDNNPLLPSYDGLFNIITFNHRFGKLKISESLKGFYGLWLIEIQASDKGMPSLKNSSKYELNIRPHNFHAPQVLYPIEQKAIRICYSLQEPLRPLYEADCTTRIKQFQVYDPDGGEYGDVHFELSSDVGHDQYFQLSKETRNTTNLFVKNVMSSGIYLINLRAIDGGGSTSAILKNLKIVFVDMLGNPMFMETTFNTTFTENEDGLLEERFIPMAHDPKNEGLDDSDEFYELYYFIDETSYPENSECFELNSVTRQLKLIKPLDRETVDHLTIQIKVSNNENGLITNPNSINYTLNVHIQVNDVNDNAPNFFQNLYAAGLTSKDTVNKAILTLKAEDPDLDDQLSFLVAVESYESHGANMVQNFADIFSLDQKTGVLSLTSYVSNDMQGYMMFNVMALDLVGHQDVASVKVFIVSENNRVKFVFLSPIEVIRRHEQYLRETFQGLYGYEICNIDAVDDITNSQSKETRQSINGATAFITEVKAHFIHNNEAVDAYDIKKRSNDLAFISHLQNALQTYNLILNDIPHVEPVKESPLVANWLMTSLVGLSAVLGTSFLIMMTLYIIKVRSLKKQLKAFDPTEFGSVASNLNRIAGTATNIFSIEGSNPVYHKQTEETLAPRAGVFDAESSTDSEEDEFDGLHDDPLFEMNNMNKIEERPSGNLEHKILNNEFFTKDKESNNDLKQF</sequence>
<evidence type="ECO:0000256" key="4">
    <source>
        <dbReference type="ARBA" id="ARBA00022837"/>
    </source>
</evidence>
<reference evidence="11" key="1">
    <citation type="submission" date="2020-05" db="UniProtKB">
        <authorList>
            <consortium name="EnsemblMetazoa"/>
        </authorList>
    </citation>
    <scope>IDENTIFICATION</scope>
    <source>
        <strain evidence="11">USDA</strain>
    </source>
</reference>
<dbReference type="InterPro" id="IPR050174">
    <property type="entry name" value="Protocadherin/Cadherin-CA"/>
</dbReference>
<evidence type="ECO:0000256" key="9">
    <source>
        <dbReference type="SAM" id="Phobius"/>
    </source>
</evidence>
<dbReference type="GO" id="GO:0005509">
    <property type="term" value="F:calcium ion binding"/>
    <property type="evidence" value="ECO:0007669"/>
    <property type="project" value="UniProtKB-UniRule"/>
</dbReference>
<keyword evidence="3" id="KW-0677">Repeat</keyword>
<evidence type="ECO:0000256" key="7">
    <source>
        <dbReference type="ARBA" id="ARBA00023180"/>
    </source>
</evidence>
<dbReference type="VEuPathDB" id="VectorBase:SCAU004789"/>
<evidence type="ECO:0000256" key="6">
    <source>
        <dbReference type="ARBA" id="ARBA00023136"/>
    </source>
</evidence>
<feature type="domain" description="Cadherin" evidence="10">
    <location>
        <begin position="1208"/>
        <end position="1294"/>
    </location>
</feature>
<evidence type="ECO:0000256" key="1">
    <source>
        <dbReference type="ARBA" id="ARBA00004167"/>
    </source>
</evidence>
<keyword evidence="12" id="KW-1185">Reference proteome</keyword>
<dbReference type="PRINTS" id="PR00205">
    <property type="entry name" value="CADHERIN"/>
</dbReference>
<dbReference type="InterPro" id="IPR020894">
    <property type="entry name" value="Cadherin_CS"/>
</dbReference>
<feature type="domain" description="Cadherin" evidence="10">
    <location>
        <begin position="467"/>
        <end position="579"/>
    </location>
</feature>
<evidence type="ECO:0000256" key="2">
    <source>
        <dbReference type="ARBA" id="ARBA00022692"/>
    </source>
</evidence>
<evidence type="ECO:0000256" key="3">
    <source>
        <dbReference type="ARBA" id="ARBA00022737"/>
    </source>
</evidence>
<dbReference type="Proteomes" id="UP000095300">
    <property type="component" value="Unassembled WGS sequence"/>
</dbReference>
<feature type="domain" description="Cadherin" evidence="10">
    <location>
        <begin position="262"/>
        <end position="347"/>
    </location>
</feature>
<keyword evidence="4 8" id="KW-0106">Calcium</keyword>
<dbReference type="EnsemblMetazoa" id="SCAU004789-RA">
    <property type="protein sequence ID" value="SCAU004789-PA"/>
    <property type="gene ID" value="SCAU004789"/>
</dbReference>
<dbReference type="InterPro" id="IPR002126">
    <property type="entry name" value="Cadherin-like_dom"/>
</dbReference>
<feature type="domain" description="Cadherin" evidence="10">
    <location>
        <begin position="1295"/>
        <end position="1412"/>
    </location>
</feature>
<keyword evidence="5 9" id="KW-1133">Transmembrane helix</keyword>
<evidence type="ECO:0000313" key="12">
    <source>
        <dbReference type="Proteomes" id="UP000095300"/>
    </source>
</evidence>
<keyword evidence="7" id="KW-0325">Glycoprotein</keyword>
<comment type="subcellular location">
    <subcellularLocation>
        <location evidence="1">Membrane</location>
        <topology evidence="1">Single-pass membrane protein</topology>
    </subcellularLocation>
</comment>
<evidence type="ECO:0000256" key="5">
    <source>
        <dbReference type="ARBA" id="ARBA00022989"/>
    </source>
</evidence>
<feature type="domain" description="Cadherin" evidence="10">
    <location>
        <begin position="815"/>
        <end position="934"/>
    </location>
</feature>
<dbReference type="PROSITE" id="PS50268">
    <property type="entry name" value="CADHERIN_2"/>
    <property type="match status" value="11"/>
</dbReference>
<evidence type="ECO:0000313" key="11">
    <source>
        <dbReference type="EnsemblMetazoa" id="SCAU004789-PA"/>
    </source>
</evidence>
<dbReference type="GO" id="GO:0005886">
    <property type="term" value="C:plasma membrane"/>
    <property type="evidence" value="ECO:0007669"/>
    <property type="project" value="InterPro"/>
</dbReference>
<organism evidence="11 12">
    <name type="scientific">Stomoxys calcitrans</name>
    <name type="common">Stable fly</name>
    <name type="synonym">Conops calcitrans</name>
    <dbReference type="NCBI Taxonomy" id="35570"/>
    <lineage>
        <taxon>Eukaryota</taxon>
        <taxon>Metazoa</taxon>
        <taxon>Ecdysozoa</taxon>
        <taxon>Arthropoda</taxon>
        <taxon>Hexapoda</taxon>
        <taxon>Insecta</taxon>
        <taxon>Pterygota</taxon>
        <taxon>Neoptera</taxon>
        <taxon>Endopterygota</taxon>
        <taxon>Diptera</taxon>
        <taxon>Brachycera</taxon>
        <taxon>Muscomorpha</taxon>
        <taxon>Muscoidea</taxon>
        <taxon>Muscidae</taxon>
        <taxon>Stomoxys</taxon>
    </lineage>
</organism>
<gene>
    <name evidence="11" type="primary">106093219</name>
</gene>
<dbReference type="PROSITE" id="PS00232">
    <property type="entry name" value="CADHERIN_1"/>
    <property type="match status" value="3"/>
</dbReference>
<evidence type="ECO:0000259" key="10">
    <source>
        <dbReference type="PROSITE" id="PS50268"/>
    </source>
</evidence>
<dbReference type="CDD" id="cd11304">
    <property type="entry name" value="Cadherin_repeat"/>
    <property type="match status" value="8"/>
</dbReference>
<dbReference type="Gene3D" id="2.60.40.60">
    <property type="entry name" value="Cadherins"/>
    <property type="match status" value="9"/>
</dbReference>
<dbReference type="PANTHER" id="PTHR24028:SF146">
    <property type="entry name" value="CADHERIN 96CB, ISOFORM D-RELATED"/>
    <property type="match status" value="1"/>
</dbReference>
<dbReference type="STRING" id="35570.A0A1I8P4M8"/>
<keyword evidence="6 9" id="KW-0472">Membrane</keyword>
<dbReference type="OrthoDB" id="6379298at2759"/>
<dbReference type="SUPFAM" id="SSF49313">
    <property type="entry name" value="Cadherin-like"/>
    <property type="match status" value="9"/>
</dbReference>
<evidence type="ECO:0000256" key="8">
    <source>
        <dbReference type="PROSITE-ProRule" id="PRU00043"/>
    </source>
</evidence>
<dbReference type="PANTHER" id="PTHR24028">
    <property type="entry name" value="CADHERIN-87A"/>
    <property type="match status" value="1"/>
</dbReference>
<feature type="domain" description="Cadherin" evidence="10">
    <location>
        <begin position="155"/>
        <end position="243"/>
    </location>
</feature>
<feature type="domain" description="Cadherin" evidence="10">
    <location>
        <begin position="936"/>
        <end position="1056"/>
    </location>
</feature>
<feature type="transmembrane region" description="Helical" evidence="9">
    <location>
        <begin position="1522"/>
        <end position="1547"/>
    </location>
</feature>
<dbReference type="InterPro" id="IPR015919">
    <property type="entry name" value="Cadherin-like_sf"/>
</dbReference>
<dbReference type="Pfam" id="PF00028">
    <property type="entry name" value="Cadherin"/>
    <property type="match status" value="1"/>
</dbReference>
<feature type="domain" description="Cadherin" evidence="10">
    <location>
        <begin position="348"/>
        <end position="466"/>
    </location>
</feature>
<feature type="domain" description="Cadherin" evidence="10">
    <location>
        <begin position="1085"/>
        <end position="1173"/>
    </location>
</feature>
<feature type="domain" description="Cadherin" evidence="10">
    <location>
        <begin position="575"/>
        <end position="705"/>
    </location>
</feature>
<feature type="domain" description="Cadherin" evidence="10">
    <location>
        <begin position="716"/>
        <end position="814"/>
    </location>
</feature>
<dbReference type="GO" id="GO:0007156">
    <property type="term" value="P:homophilic cell adhesion via plasma membrane adhesion molecules"/>
    <property type="evidence" value="ECO:0007669"/>
    <property type="project" value="InterPro"/>
</dbReference>